<protein>
    <submittedName>
        <fullName evidence="1">Uncharacterized protein</fullName>
    </submittedName>
</protein>
<dbReference type="Proteomes" id="UP001163321">
    <property type="component" value="Chromosome 4"/>
</dbReference>
<gene>
    <name evidence="1" type="ORF">PsorP6_006022</name>
</gene>
<organism evidence="1 2">
    <name type="scientific">Peronosclerospora sorghi</name>
    <dbReference type="NCBI Taxonomy" id="230839"/>
    <lineage>
        <taxon>Eukaryota</taxon>
        <taxon>Sar</taxon>
        <taxon>Stramenopiles</taxon>
        <taxon>Oomycota</taxon>
        <taxon>Peronosporomycetes</taxon>
        <taxon>Peronosporales</taxon>
        <taxon>Peronosporaceae</taxon>
        <taxon>Peronosclerospora</taxon>
    </lineage>
</organism>
<proteinExistence type="predicted"/>
<comment type="caution">
    <text evidence="1">The sequence shown here is derived from an EMBL/GenBank/DDBJ whole genome shotgun (WGS) entry which is preliminary data.</text>
</comment>
<sequence length="127" mass="13638">MAAGVLHVANIRCVVLTTSCSWVVRLGNDVENMTDKLALGDADDLVDDYILVSATAGDDDGVDGLLIAMLESALVGWRITLDLAAKSSWTYGEPSSGPMNPPRSTMRVRLCNGVAPYRINTRKNPET</sequence>
<keyword evidence="2" id="KW-1185">Reference proteome</keyword>
<dbReference type="EMBL" id="CM047583">
    <property type="protein sequence ID" value="KAI9913771.1"/>
    <property type="molecule type" value="Genomic_DNA"/>
</dbReference>
<name>A0ACC0W6W5_9STRA</name>
<evidence type="ECO:0000313" key="1">
    <source>
        <dbReference type="EMBL" id="KAI9913771.1"/>
    </source>
</evidence>
<evidence type="ECO:0000313" key="2">
    <source>
        <dbReference type="Proteomes" id="UP001163321"/>
    </source>
</evidence>
<accession>A0ACC0W6W5</accession>
<reference evidence="1 2" key="1">
    <citation type="journal article" date="2022" name="bioRxiv">
        <title>The genome of the oomycete Peronosclerospora sorghi, a cosmopolitan pathogen of maize and sorghum, is inflated with dispersed pseudogenes.</title>
        <authorList>
            <person name="Fletcher K."/>
            <person name="Martin F."/>
            <person name="Isakeit T."/>
            <person name="Cavanaugh K."/>
            <person name="Magill C."/>
            <person name="Michelmore R."/>
        </authorList>
    </citation>
    <scope>NUCLEOTIDE SEQUENCE [LARGE SCALE GENOMIC DNA]</scope>
    <source>
        <strain evidence="1">P6</strain>
    </source>
</reference>